<dbReference type="InterPro" id="IPR003141">
    <property type="entry name" value="Pol/His_phosphatase_N"/>
</dbReference>
<keyword evidence="3" id="KW-1185">Reference proteome</keyword>
<keyword evidence="2" id="KW-0378">Hydrolase</keyword>
<dbReference type="NCBIfam" id="NF041577">
    <property type="entry name" value="nside_bi_sphtase"/>
    <property type="match status" value="1"/>
</dbReference>
<dbReference type="PANTHER" id="PTHR42924">
    <property type="entry name" value="EXONUCLEASE"/>
    <property type="match status" value="1"/>
</dbReference>
<evidence type="ECO:0000313" key="3">
    <source>
        <dbReference type="Proteomes" id="UP001172778"/>
    </source>
</evidence>
<feature type="domain" description="Polymerase/histidinol phosphatase N-terminal" evidence="1">
    <location>
        <begin position="4"/>
        <end position="69"/>
    </location>
</feature>
<dbReference type="Pfam" id="PF02811">
    <property type="entry name" value="PHP"/>
    <property type="match status" value="1"/>
</dbReference>
<dbReference type="Proteomes" id="UP001172778">
    <property type="component" value="Unassembled WGS sequence"/>
</dbReference>
<evidence type="ECO:0000259" key="1">
    <source>
        <dbReference type="SMART" id="SM00481"/>
    </source>
</evidence>
<dbReference type="EMBL" id="JARRAF010000022">
    <property type="protein sequence ID" value="MDK2125647.1"/>
    <property type="molecule type" value="Genomic_DNA"/>
</dbReference>
<dbReference type="CDD" id="cd07438">
    <property type="entry name" value="PHP_HisPPase_AMP"/>
    <property type="match status" value="1"/>
</dbReference>
<name>A0ABT7E004_9NEIS</name>
<proteinExistence type="predicted"/>
<dbReference type="InterPro" id="IPR049742">
    <property type="entry name" value="35NBP"/>
</dbReference>
<protein>
    <submittedName>
        <fullName evidence="2">3',5'-nucleoside bisphosphate phosphatase</fullName>
        <ecNumber evidence="2">3.1.3.97</ecNumber>
    </submittedName>
</protein>
<sequence length="281" mass="29986">MLAVDLHSHSNISDGILAPRDVVARAAERGCRLFALTDHDDVRGLAEAAAEAASRGMQFVNGVEISVSWCKHTLHIVGLGIDPANPQLQEGLRSVRSGREERAGRMAQALSAAGIEGTLEGARRYADNPEMIGRAHFARYLVERGIAKDMRSVFKKYLAKGKPGYVPHEWASLQDAVSWIKAAGGVAVIAHPGRYEFGKGTMLDLIAEFKALGGEAIEVVSGSHGVDDTARAARYAREHGLKASAGSDYHATGEGAREPGILPALPNGCEPVWSAWLDTDA</sequence>
<organism evidence="2 3">
    <name type="scientific">Parachitinimonas caeni</name>
    <dbReference type="NCBI Taxonomy" id="3031301"/>
    <lineage>
        <taxon>Bacteria</taxon>
        <taxon>Pseudomonadati</taxon>
        <taxon>Pseudomonadota</taxon>
        <taxon>Betaproteobacteria</taxon>
        <taxon>Neisseriales</taxon>
        <taxon>Chitinibacteraceae</taxon>
        <taxon>Parachitinimonas</taxon>
    </lineage>
</organism>
<dbReference type="Gene3D" id="3.20.20.140">
    <property type="entry name" value="Metal-dependent hydrolases"/>
    <property type="match status" value="1"/>
</dbReference>
<comment type="caution">
    <text evidence="2">The sequence shown here is derived from an EMBL/GenBank/DDBJ whole genome shotgun (WGS) entry which is preliminary data.</text>
</comment>
<dbReference type="SMART" id="SM00481">
    <property type="entry name" value="POLIIIAc"/>
    <property type="match status" value="1"/>
</dbReference>
<reference evidence="2" key="1">
    <citation type="submission" date="2023-03" db="EMBL/GenBank/DDBJ databases">
        <title>Chitinimonas shenzhenensis gen. nov., sp. nov., a novel member of family Burkholderiaceae isolated from activated sludge collected in Shen Zhen, China.</title>
        <authorList>
            <person name="Wang X."/>
        </authorList>
    </citation>
    <scope>NUCLEOTIDE SEQUENCE</scope>
    <source>
        <strain evidence="2">DQS-5</strain>
    </source>
</reference>
<dbReference type="SUPFAM" id="SSF89550">
    <property type="entry name" value="PHP domain-like"/>
    <property type="match status" value="1"/>
</dbReference>
<dbReference type="InterPro" id="IPR052018">
    <property type="entry name" value="PHP_domain"/>
</dbReference>
<gene>
    <name evidence="2" type="ORF">PZA18_16455</name>
</gene>
<accession>A0ABT7E004</accession>
<evidence type="ECO:0000313" key="2">
    <source>
        <dbReference type="EMBL" id="MDK2125647.1"/>
    </source>
</evidence>
<dbReference type="RefSeq" id="WP_284101958.1">
    <property type="nucleotide sequence ID" value="NZ_JARRAF010000022.1"/>
</dbReference>
<dbReference type="EC" id="3.1.3.97" evidence="2"/>
<dbReference type="InterPro" id="IPR016195">
    <property type="entry name" value="Pol/histidinol_Pase-like"/>
</dbReference>
<dbReference type="InterPro" id="IPR004013">
    <property type="entry name" value="PHP_dom"/>
</dbReference>
<dbReference type="PANTHER" id="PTHR42924:SF3">
    <property type="entry name" value="POLYMERASE_HISTIDINOL PHOSPHATASE N-TERMINAL DOMAIN-CONTAINING PROTEIN"/>
    <property type="match status" value="1"/>
</dbReference>
<dbReference type="GO" id="GO:0097657">
    <property type="term" value="F:3',5'-nucleotide bisphosphate phosphatase activity"/>
    <property type="evidence" value="ECO:0007669"/>
    <property type="project" value="UniProtKB-EC"/>
</dbReference>
<dbReference type="Gene3D" id="1.10.150.650">
    <property type="match status" value="1"/>
</dbReference>